<proteinExistence type="predicted"/>
<gene>
    <name evidence="1" type="ORF">LNTAR_14967</name>
</gene>
<dbReference type="AlphaFoldDB" id="A6DHP5"/>
<sequence>MKDREGIIKALPTPFSLEGHPAFCQHVIPSENKDLVFLYLDLLPHLTLNEALLISVIFHNKDGAYKEDHWQSKFHDWCSRSTFKRTVNSINDKDLISQLLTKGNYSLTLKEDVLIKFCADAGLKRGKGKLLLAGKFIAINKVLVKTYGLHGAIILEQVHRWHNYLLSSERDLSKSKYFLYGHPWLRRSVSNIQKMDLPFIGLTALKQHMKSISTSDPEKFTQFPLLQVKFGNCRNVSHWSINYDLLLKALEPQSSGENPASLISMLFLESRDAESKKRIAYLLAFCSRKGNESHSDQVLYDEGLIGVRYFEKVVEVLVWEFSKSSQGNLKKILITRYRKMGISLLLMDLIRVVSSFYIKSGGRYIPISLKENELIRSSRYPKEDSKELIDFIRDVQGVKNLLNSYLHYLLEHADKVKRVGHIRMAWRQYAEDCL</sequence>
<evidence type="ECO:0000313" key="2">
    <source>
        <dbReference type="Proteomes" id="UP000004947"/>
    </source>
</evidence>
<dbReference type="EMBL" id="ABCK01000003">
    <property type="protein sequence ID" value="EDM29128.1"/>
    <property type="molecule type" value="Genomic_DNA"/>
</dbReference>
<reference evidence="1 2" key="1">
    <citation type="journal article" date="2010" name="J. Bacteriol.">
        <title>Genome sequence of Lentisphaera araneosa HTCC2155T, the type species of the order Lentisphaerales in the phylum Lentisphaerae.</title>
        <authorList>
            <person name="Thrash J.C."/>
            <person name="Cho J.C."/>
            <person name="Vergin K.L."/>
            <person name="Morris R.M."/>
            <person name="Giovannoni S.J."/>
        </authorList>
    </citation>
    <scope>NUCLEOTIDE SEQUENCE [LARGE SCALE GENOMIC DNA]</scope>
    <source>
        <strain evidence="1 2">HTCC2155</strain>
    </source>
</reference>
<dbReference type="RefSeq" id="WP_007277430.1">
    <property type="nucleotide sequence ID" value="NZ_ABCK01000003.1"/>
</dbReference>
<keyword evidence="2" id="KW-1185">Reference proteome</keyword>
<dbReference type="STRING" id="313628.LNTAR_14967"/>
<comment type="caution">
    <text evidence="1">The sequence shown here is derived from an EMBL/GenBank/DDBJ whole genome shotgun (WGS) entry which is preliminary data.</text>
</comment>
<protein>
    <submittedName>
        <fullName evidence="1">Uncharacterized protein</fullName>
    </submittedName>
</protein>
<accession>A6DHP5</accession>
<evidence type="ECO:0000313" key="1">
    <source>
        <dbReference type="EMBL" id="EDM29128.1"/>
    </source>
</evidence>
<name>A6DHP5_9BACT</name>
<organism evidence="1 2">
    <name type="scientific">Lentisphaera araneosa HTCC2155</name>
    <dbReference type="NCBI Taxonomy" id="313628"/>
    <lineage>
        <taxon>Bacteria</taxon>
        <taxon>Pseudomonadati</taxon>
        <taxon>Lentisphaerota</taxon>
        <taxon>Lentisphaeria</taxon>
        <taxon>Lentisphaerales</taxon>
        <taxon>Lentisphaeraceae</taxon>
        <taxon>Lentisphaera</taxon>
    </lineage>
</organism>
<dbReference type="Proteomes" id="UP000004947">
    <property type="component" value="Unassembled WGS sequence"/>
</dbReference>